<reference evidence="2 3" key="1">
    <citation type="submission" date="2013-04" db="EMBL/GenBank/DDBJ databases">
        <title>Shimia sp. 22II-S11-Z10 Genome Sequencing.</title>
        <authorList>
            <person name="Lai Q."/>
            <person name="Li G."/>
            <person name="Shao Z."/>
        </authorList>
    </citation>
    <scope>NUCLEOTIDE SEQUENCE [LARGE SCALE GENOMIC DNA]</scope>
    <source>
        <strain evidence="3">22II-S11-Z10</strain>
    </source>
</reference>
<organism evidence="2 3">
    <name type="scientific">Actibacterium atlanticum</name>
    <dbReference type="NCBI Taxonomy" id="1461693"/>
    <lineage>
        <taxon>Bacteria</taxon>
        <taxon>Pseudomonadati</taxon>
        <taxon>Pseudomonadota</taxon>
        <taxon>Alphaproteobacteria</taxon>
        <taxon>Rhodobacterales</taxon>
        <taxon>Roseobacteraceae</taxon>
        <taxon>Actibacterium</taxon>
    </lineage>
</organism>
<dbReference type="RefSeq" id="WP_035246654.1">
    <property type="nucleotide sequence ID" value="NZ_AQQY01000001.1"/>
</dbReference>
<accession>A0A058ZNH0</accession>
<dbReference type="STRING" id="1461693.ATO10_00370"/>
<dbReference type="eggNOG" id="ENOG5033832">
    <property type="taxonomic scope" value="Bacteria"/>
</dbReference>
<dbReference type="OrthoDB" id="7870060at2"/>
<name>A0A058ZNH0_9RHOB</name>
<protein>
    <submittedName>
        <fullName evidence="2">Uncharacterized protein</fullName>
    </submittedName>
</protein>
<comment type="caution">
    <text evidence="2">The sequence shown here is derived from an EMBL/GenBank/DDBJ whole genome shotgun (WGS) entry which is preliminary data.</text>
</comment>
<keyword evidence="3" id="KW-1185">Reference proteome</keyword>
<evidence type="ECO:0000256" key="1">
    <source>
        <dbReference type="SAM" id="SignalP"/>
    </source>
</evidence>
<evidence type="ECO:0000313" key="3">
    <source>
        <dbReference type="Proteomes" id="UP000024836"/>
    </source>
</evidence>
<proteinExistence type="predicted"/>
<gene>
    <name evidence="2" type="ORF">ATO10_00370</name>
</gene>
<evidence type="ECO:0000313" key="2">
    <source>
        <dbReference type="EMBL" id="KCV83169.1"/>
    </source>
</evidence>
<dbReference type="Proteomes" id="UP000024836">
    <property type="component" value="Unassembled WGS sequence"/>
</dbReference>
<dbReference type="AlphaFoldDB" id="A0A058ZNH0"/>
<sequence>MKTLIKTTAFLIGLSPLALAAQDWTPTDDDLATFRVALFNAGCVVNDEESALVVESSTDFSEEELDVMVEQLRIYQEIIDASEDGGIKLVSGACAE</sequence>
<keyword evidence="1" id="KW-0732">Signal</keyword>
<feature type="signal peptide" evidence="1">
    <location>
        <begin position="1"/>
        <end position="20"/>
    </location>
</feature>
<feature type="chain" id="PRO_5001567139" evidence="1">
    <location>
        <begin position="21"/>
        <end position="96"/>
    </location>
</feature>
<dbReference type="EMBL" id="AQQY01000001">
    <property type="protein sequence ID" value="KCV83169.1"/>
    <property type="molecule type" value="Genomic_DNA"/>
</dbReference>